<comment type="caution">
    <text evidence="2">The sequence shown here is derived from an EMBL/GenBank/DDBJ whole genome shotgun (WGS) entry which is preliminary data.</text>
</comment>
<reference evidence="2 3" key="1">
    <citation type="submission" date="2019-05" db="EMBL/GenBank/DDBJ databases">
        <title>Another draft genome of Portunus trituberculatus and its Hox gene families provides insights of decapod evolution.</title>
        <authorList>
            <person name="Jeong J.-H."/>
            <person name="Song I."/>
            <person name="Kim S."/>
            <person name="Choi T."/>
            <person name="Kim D."/>
            <person name="Ryu S."/>
            <person name="Kim W."/>
        </authorList>
    </citation>
    <scope>NUCLEOTIDE SEQUENCE [LARGE SCALE GENOMIC DNA]</scope>
    <source>
        <tissue evidence="2">Muscle</tissue>
    </source>
</reference>
<feature type="compositionally biased region" description="Low complexity" evidence="1">
    <location>
        <begin position="157"/>
        <end position="194"/>
    </location>
</feature>
<evidence type="ECO:0000313" key="3">
    <source>
        <dbReference type="Proteomes" id="UP000324222"/>
    </source>
</evidence>
<feature type="compositionally biased region" description="Polar residues" evidence="1">
    <location>
        <begin position="12"/>
        <end position="26"/>
    </location>
</feature>
<accession>A0A5B7J2W2</accession>
<dbReference type="EMBL" id="VSRR010090419">
    <property type="protein sequence ID" value="MPC92191.1"/>
    <property type="molecule type" value="Genomic_DNA"/>
</dbReference>
<feature type="region of interest" description="Disordered" evidence="1">
    <location>
        <begin position="157"/>
        <end position="203"/>
    </location>
</feature>
<name>A0A5B7J2W2_PORTR</name>
<dbReference type="AlphaFoldDB" id="A0A5B7J2W2"/>
<protein>
    <submittedName>
        <fullName evidence="2">Uncharacterized protein</fullName>
    </submittedName>
</protein>
<evidence type="ECO:0000256" key="1">
    <source>
        <dbReference type="SAM" id="MobiDB-lite"/>
    </source>
</evidence>
<sequence length="203" mass="22218">MNISQKFKRSSNTRTSLSYSPSEPTIPTSHSTDDSLSPPPPPPPTSPTHSSHYSTVHHHQSLTPVPFTANHSPHLLHLLLYRSSPLTPTHSSHSSTVHQSFSLLHLYRSPSVTHYSHTGTIYRQSLPLTPPTLAPFPTSHSQVSHSHTLHPLVMSTTTHSHTEPFTTHSTTPSSLSSRSVLLAAPPSRASSLPAQPQVKVWRS</sequence>
<feature type="region of interest" description="Disordered" evidence="1">
    <location>
        <begin position="1"/>
        <end position="59"/>
    </location>
</feature>
<gene>
    <name evidence="2" type="ORF">E2C01_087265</name>
</gene>
<feature type="compositionally biased region" description="Basic residues" evidence="1">
    <location>
        <begin position="1"/>
        <end position="11"/>
    </location>
</feature>
<feature type="compositionally biased region" description="Low complexity" evidence="1">
    <location>
        <begin position="27"/>
        <end position="36"/>
    </location>
</feature>
<proteinExistence type="predicted"/>
<feature type="compositionally biased region" description="Pro residues" evidence="1">
    <location>
        <begin position="37"/>
        <end position="46"/>
    </location>
</feature>
<dbReference type="Proteomes" id="UP000324222">
    <property type="component" value="Unassembled WGS sequence"/>
</dbReference>
<evidence type="ECO:0000313" key="2">
    <source>
        <dbReference type="EMBL" id="MPC92191.1"/>
    </source>
</evidence>
<keyword evidence="3" id="KW-1185">Reference proteome</keyword>
<organism evidence="2 3">
    <name type="scientific">Portunus trituberculatus</name>
    <name type="common">Swimming crab</name>
    <name type="synonym">Neptunus trituberculatus</name>
    <dbReference type="NCBI Taxonomy" id="210409"/>
    <lineage>
        <taxon>Eukaryota</taxon>
        <taxon>Metazoa</taxon>
        <taxon>Ecdysozoa</taxon>
        <taxon>Arthropoda</taxon>
        <taxon>Crustacea</taxon>
        <taxon>Multicrustacea</taxon>
        <taxon>Malacostraca</taxon>
        <taxon>Eumalacostraca</taxon>
        <taxon>Eucarida</taxon>
        <taxon>Decapoda</taxon>
        <taxon>Pleocyemata</taxon>
        <taxon>Brachyura</taxon>
        <taxon>Eubrachyura</taxon>
        <taxon>Portunoidea</taxon>
        <taxon>Portunidae</taxon>
        <taxon>Portuninae</taxon>
        <taxon>Portunus</taxon>
    </lineage>
</organism>